<proteinExistence type="inferred from homology"/>
<dbReference type="PANTHER" id="PTHR40074:SF2">
    <property type="entry name" value="O-ACETYLTRANSFERASE WECH"/>
    <property type="match status" value="1"/>
</dbReference>
<evidence type="ECO:0000256" key="6">
    <source>
        <dbReference type="ARBA" id="ARBA00023136"/>
    </source>
</evidence>
<evidence type="ECO:0000256" key="7">
    <source>
        <dbReference type="SAM" id="Phobius"/>
    </source>
</evidence>
<evidence type="ECO:0000259" key="8">
    <source>
        <dbReference type="Pfam" id="PF01757"/>
    </source>
</evidence>
<feature type="transmembrane region" description="Helical" evidence="7">
    <location>
        <begin position="305"/>
        <end position="323"/>
    </location>
</feature>
<feature type="transmembrane region" description="Helical" evidence="7">
    <location>
        <begin position="107"/>
        <end position="135"/>
    </location>
</feature>
<evidence type="ECO:0000313" key="10">
    <source>
        <dbReference type="Proteomes" id="UP000286268"/>
    </source>
</evidence>
<feature type="transmembrane region" description="Helical" evidence="7">
    <location>
        <begin position="243"/>
        <end position="260"/>
    </location>
</feature>
<keyword evidence="6 7" id="KW-0472">Membrane</keyword>
<dbReference type="EMBL" id="CP025746">
    <property type="protein sequence ID" value="QAA30468.1"/>
    <property type="molecule type" value="Genomic_DNA"/>
</dbReference>
<dbReference type="GO" id="GO:0016413">
    <property type="term" value="F:O-acetyltransferase activity"/>
    <property type="evidence" value="ECO:0007669"/>
    <property type="project" value="TreeGrafter"/>
</dbReference>
<dbReference type="InterPro" id="IPR002656">
    <property type="entry name" value="Acyl_transf_3_dom"/>
</dbReference>
<reference evidence="9 10" key="1">
    <citation type="submission" date="2018-01" db="EMBL/GenBank/DDBJ databases">
        <title>Genome Sequencing and Assembly of Anaerobacter polyendosporus strain CT4.</title>
        <authorList>
            <person name="Tachaapaikoon C."/>
            <person name="Sutheeworapong S."/>
            <person name="Jenjaroenpun P."/>
            <person name="Wongsurawat T."/>
            <person name="Nookeaw I."/>
            <person name="Cheawchanlertfa P."/>
            <person name="Kosugi A."/>
            <person name="Cheevadhanarak S."/>
            <person name="Ratanakhanokchai K."/>
        </authorList>
    </citation>
    <scope>NUCLEOTIDE SEQUENCE [LARGE SCALE GENOMIC DNA]</scope>
    <source>
        <strain evidence="9 10">CT4</strain>
    </source>
</reference>
<dbReference type="RefSeq" id="WP_128210920.1">
    <property type="nucleotide sequence ID" value="NZ_CP025746.1"/>
</dbReference>
<dbReference type="OrthoDB" id="5808342at2"/>
<keyword evidence="9" id="KW-0012">Acyltransferase</keyword>
<dbReference type="GO" id="GO:0009246">
    <property type="term" value="P:enterobacterial common antigen biosynthetic process"/>
    <property type="evidence" value="ECO:0007669"/>
    <property type="project" value="TreeGrafter"/>
</dbReference>
<keyword evidence="5 7" id="KW-1133">Transmembrane helix</keyword>
<dbReference type="KEGG" id="cmah:C1I91_01625"/>
<protein>
    <submittedName>
        <fullName evidence="9">Acyltransferase</fullName>
    </submittedName>
</protein>
<gene>
    <name evidence="9" type="ORF">C1I91_01625</name>
</gene>
<dbReference type="GO" id="GO:0005886">
    <property type="term" value="C:plasma membrane"/>
    <property type="evidence" value="ECO:0007669"/>
    <property type="project" value="UniProtKB-SubCell"/>
</dbReference>
<feature type="transmembrane region" description="Helical" evidence="7">
    <location>
        <begin position="38"/>
        <end position="63"/>
    </location>
</feature>
<dbReference type="Proteomes" id="UP000286268">
    <property type="component" value="Chromosome"/>
</dbReference>
<feature type="transmembrane region" description="Helical" evidence="7">
    <location>
        <begin position="280"/>
        <end position="299"/>
    </location>
</feature>
<comment type="similarity">
    <text evidence="2">Belongs to the acyltransferase 3 family.</text>
</comment>
<keyword evidence="9" id="KW-0808">Transferase</keyword>
<accession>A0A3R5WZI7</accession>
<evidence type="ECO:0000256" key="5">
    <source>
        <dbReference type="ARBA" id="ARBA00022989"/>
    </source>
</evidence>
<feature type="transmembrane region" description="Helical" evidence="7">
    <location>
        <begin position="216"/>
        <end position="237"/>
    </location>
</feature>
<evidence type="ECO:0000256" key="4">
    <source>
        <dbReference type="ARBA" id="ARBA00022692"/>
    </source>
</evidence>
<organism evidence="9 10">
    <name type="scientific">Clostridium manihotivorum</name>
    <dbReference type="NCBI Taxonomy" id="2320868"/>
    <lineage>
        <taxon>Bacteria</taxon>
        <taxon>Bacillati</taxon>
        <taxon>Bacillota</taxon>
        <taxon>Clostridia</taxon>
        <taxon>Eubacteriales</taxon>
        <taxon>Clostridiaceae</taxon>
        <taxon>Clostridium</taxon>
    </lineage>
</organism>
<evidence type="ECO:0000256" key="1">
    <source>
        <dbReference type="ARBA" id="ARBA00004651"/>
    </source>
</evidence>
<evidence type="ECO:0000256" key="3">
    <source>
        <dbReference type="ARBA" id="ARBA00022475"/>
    </source>
</evidence>
<feature type="transmembrane region" description="Helical" evidence="7">
    <location>
        <begin position="179"/>
        <end position="204"/>
    </location>
</feature>
<comment type="subcellular location">
    <subcellularLocation>
        <location evidence="1">Cell membrane</location>
        <topology evidence="1">Multi-pass membrane protein</topology>
    </subcellularLocation>
</comment>
<evidence type="ECO:0000256" key="2">
    <source>
        <dbReference type="ARBA" id="ARBA00007400"/>
    </source>
</evidence>
<keyword evidence="4 7" id="KW-0812">Transmembrane</keyword>
<dbReference type="Pfam" id="PF01757">
    <property type="entry name" value="Acyl_transf_3"/>
    <property type="match status" value="1"/>
</dbReference>
<keyword evidence="3" id="KW-1003">Cell membrane</keyword>
<dbReference type="AlphaFoldDB" id="A0A3R5WZI7"/>
<feature type="transmembrane region" description="Helical" evidence="7">
    <location>
        <begin position="147"/>
        <end position="167"/>
    </location>
</feature>
<name>A0A3R5WZI7_9CLOT</name>
<feature type="transmembrane region" description="Helical" evidence="7">
    <location>
        <begin position="7"/>
        <end position="26"/>
    </location>
</feature>
<dbReference type="PANTHER" id="PTHR40074">
    <property type="entry name" value="O-ACETYLTRANSFERASE WECH"/>
    <property type="match status" value="1"/>
</dbReference>
<keyword evidence="10" id="KW-1185">Reference proteome</keyword>
<feature type="transmembrane region" description="Helical" evidence="7">
    <location>
        <begin position="79"/>
        <end position="101"/>
    </location>
</feature>
<feature type="domain" description="Acyltransferase 3" evidence="8">
    <location>
        <begin position="12"/>
        <end position="322"/>
    </location>
</feature>
<evidence type="ECO:0000313" key="9">
    <source>
        <dbReference type="EMBL" id="QAA30468.1"/>
    </source>
</evidence>
<sequence>METKNNPYYGMVDLLRLVFAIGVMMIHTRALESVNKDLWMATSMGICRLAVPFFFIVSGYFLYKRIQSPKEPSTTLKRLLILYFAWVLIESITLFPIVLGILKLPLIMIIIRFLLIGVSGSLWYIASLIITIFIIAPLLKKDKILPLLIIGIILFLFGASADTYYGLFMKTMLGPVIKGYNAIALLPQIGIVESMLFVSMGALISKYKLNERIKNSGLLSIIFIIVLLVETFILNKSGIAKDANMYLSSIIAAPFIFIWATNYKKNISRKVCTLCREYSVGLYCSHQIILLALGAFVPMLFGNTVVRFILTLCISTLIIAILRRTKLKRILLR</sequence>